<feature type="chain" id="PRO_5015518663" description="Biopolymer transport protein ExbB" evidence="14">
    <location>
        <begin position="22"/>
        <end position="286"/>
    </location>
</feature>
<dbReference type="PANTHER" id="PTHR30625:SF16">
    <property type="entry name" value="BIOPOLYMER TRANSPORT PROTEIN EXBB"/>
    <property type="match status" value="1"/>
</dbReference>
<dbReference type="GO" id="GO:0017038">
    <property type="term" value="P:protein import"/>
    <property type="evidence" value="ECO:0007669"/>
    <property type="project" value="TreeGrafter"/>
</dbReference>
<reference evidence="16 17" key="1">
    <citation type="submission" date="2018-03" db="EMBL/GenBank/DDBJ databases">
        <title>Genomic Encyclopedia of Archaeal and Bacterial Type Strains, Phase II (KMG-II): from individual species to whole genera.</title>
        <authorList>
            <person name="Goeker M."/>
        </authorList>
    </citation>
    <scope>NUCLEOTIDE SEQUENCE [LARGE SCALE GENOMIC DNA]</scope>
    <source>
        <strain evidence="16 17">DSM 100212</strain>
    </source>
</reference>
<keyword evidence="9 13" id="KW-1133">Transmembrane helix</keyword>
<keyword evidence="10 13" id="KW-0472">Membrane</keyword>
<sequence>MKRIFFVAAVLATLFATRSFAAELALFDPQALPAWAKPVYFDLLTWLEEGAQDHMSPVGMFMAADWVVKAVMLSLAFASVVTWVIFLGKMAALALAHVSLRTNYRRLDRAAGFTAAPRLTGVLGRMADAARREKSLSHDVAASSAAGIKERASSVLMRIEAGSARRMSSGTSVLANVGATAPFVGLFGTVWGIMNSFISIAESQTTNLAVVAPGIAEALLATAIGLVAAIPAVIFYNVITRSLGGYKVMLGDASALVERTLSRDLDARRPAPQADDLPANAVLAAE</sequence>
<dbReference type="NCBIfam" id="TIGR02797">
    <property type="entry name" value="exbB"/>
    <property type="match status" value="1"/>
</dbReference>
<keyword evidence="17" id="KW-1185">Reference proteome</keyword>
<evidence type="ECO:0000256" key="2">
    <source>
        <dbReference type="ARBA" id="ARBA00011471"/>
    </source>
</evidence>
<evidence type="ECO:0000256" key="8">
    <source>
        <dbReference type="ARBA" id="ARBA00022927"/>
    </source>
</evidence>
<dbReference type="GO" id="GO:0005886">
    <property type="term" value="C:plasma membrane"/>
    <property type="evidence" value="ECO:0007669"/>
    <property type="project" value="UniProtKB-SubCell"/>
</dbReference>
<dbReference type="Pfam" id="PF01618">
    <property type="entry name" value="MotA_ExbB"/>
    <property type="match status" value="1"/>
</dbReference>
<evidence type="ECO:0000313" key="16">
    <source>
        <dbReference type="EMBL" id="PRY87319.1"/>
    </source>
</evidence>
<dbReference type="InterPro" id="IPR014164">
    <property type="entry name" value="TonB_ExbB_1"/>
</dbReference>
<evidence type="ECO:0000256" key="12">
    <source>
        <dbReference type="RuleBase" id="RU004057"/>
    </source>
</evidence>
<keyword evidence="8 12" id="KW-0653">Protein transport</keyword>
<dbReference type="InterPro" id="IPR050790">
    <property type="entry name" value="ExbB/TolQ_transport"/>
</dbReference>
<comment type="subunit">
    <text evidence="2">The accessory proteins ExbB and ExbD seem to form a complex with TonB.</text>
</comment>
<proteinExistence type="inferred from homology"/>
<keyword evidence="14" id="KW-0732">Signal</keyword>
<dbReference type="PANTHER" id="PTHR30625">
    <property type="entry name" value="PROTEIN TOLQ"/>
    <property type="match status" value="1"/>
</dbReference>
<comment type="similarity">
    <text evidence="12">Belongs to the exbB/tolQ family.</text>
</comment>
<protein>
    <recommendedName>
        <fullName evidence="3">Biopolymer transport protein ExbB</fullName>
    </recommendedName>
</protein>
<feature type="domain" description="MotA/TolQ/ExbB proton channel" evidence="15">
    <location>
        <begin position="155"/>
        <end position="242"/>
    </location>
</feature>
<keyword evidence="5" id="KW-1003">Cell membrane</keyword>
<comment type="subcellular location">
    <subcellularLocation>
        <location evidence="1">Cell inner membrane</location>
        <topology evidence="1">Multi-pass membrane protein</topology>
    </subcellularLocation>
    <subcellularLocation>
        <location evidence="12">Membrane</location>
        <topology evidence="12">Multi-pass membrane protein</topology>
    </subcellularLocation>
</comment>
<dbReference type="InterPro" id="IPR002898">
    <property type="entry name" value="MotA_ExbB_proton_chnl"/>
</dbReference>
<comment type="function">
    <text evidence="11">Involved in the TonB-dependent energy-dependent transport of various receptor-bound substrates. Protects ExbD from proteolytic degradation and functionally stabilizes TonB.</text>
</comment>
<evidence type="ECO:0000256" key="9">
    <source>
        <dbReference type="ARBA" id="ARBA00022989"/>
    </source>
</evidence>
<feature type="transmembrane region" description="Helical" evidence="13">
    <location>
        <begin position="173"/>
        <end position="198"/>
    </location>
</feature>
<evidence type="ECO:0000259" key="15">
    <source>
        <dbReference type="Pfam" id="PF01618"/>
    </source>
</evidence>
<evidence type="ECO:0000256" key="3">
    <source>
        <dbReference type="ARBA" id="ARBA00022093"/>
    </source>
</evidence>
<evidence type="ECO:0000256" key="14">
    <source>
        <dbReference type="SAM" id="SignalP"/>
    </source>
</evidence>
<dbReference type="EMBL" id="PVTQ01000010">
    <property type="protein sequence ID" value="PRY87319.1"/>
    <property type="molecule type" value="Genomic_DNA"/>
</dbReference>
<evidence type="ECO:0000256" key="1">
    <source>
        <dbReference type="ARBA" id="ARBA00004429"/>
    </source>
</evidence>
<evidence type="ECO:0000256" key="5">
    <source>
        <dbReference type="ARBA" id="ARBA00022475"/>
    </source>
</evidence>
<evidence type="ECO:0000256" key="6">
    <source>
        <dbReference type="ARBA" id="ARBA00022519"/>
    </source>
</evidence>
<dbReference type="OrthoDB" id="9805133at2"/>
<keyword evidence="4 12" id="KW-0813">Transport</keyword>
<name>A0A2T0WKT7_9RHOB</name>
<evidence type="ECO:0000256" key="11">
    <source>
        <dbReference type="ARBA" id="ARBA00024816"/>
    </source>
</evidence>
<keyword evidence="7 13" id="KW-0812">Transmembrane</keyword>
<evidence type="ECO:0000313" key="17">
    <source>
        <dbReference type="Proteomes" id="UP000238392"/>
    </source>
</evidence>
<evidence type="ECO:0000256" key="4">
    <source>
        <dbReference type="ARBA" id="ARBA00022448"/>
    </source>
</evidence>
<dbReference type="Proteomes" id="UP000238392">
    <property type="component" value="Unassembled WGS sequence"/>
</dbReference>
<evidence type="ECO:0000256" key="7">
    <source>
        <dbReference type="ARBA" id="ARBA00022692"/>
    </source>
</evidence>
<dbReference type="AlphaFoldDB" id="A0A2T0WKT7"/>
<evidence type="ECO:0000256" key="13">
    <source>
        <dbReference type="SAM" id="Phobius"/>
    </source>
</evidence>
<dbReference type="RefSeq" id="WP_106266054.1">
    <property type="nucleotide sequence ID" value="NZ_PVTQ01000010.1"/>
</dbReference>
<accession>A0A2T0WKT7</accession>
<feature type="signal peptide" evidence="14">
    <location>
        <begin position="1"/>
        <end position="21"/>
    </location>
</feature>
<comment type="caution">
    <text evidence="16">The sequence shown here is derived from an EMBL/GenBank/DDBJ whole genome shotgun (WGS) entry which is preliminary data.</text>
</comment>
<feature type="transmembrane region" description="Helical" evidence="13">
    <location>
        <begin position="70"/>
        <end position="96"/>
    </location>
</feature>
<evidence type="ECO:0000256" key="10">
    <source>
        <dbReference type="ARBA" id="ARBA00023136"/>
    </source>
</evidence>
<organism evidence="16 17">
    <name type="scientific">Donghicola tyrosinivorans</name>
    <dbReference type="NCBI Taxonomy" id="1652492"/>
    <lineage>
        <taxon>Bacteria</taxon>
        <taxon>Pseudomonadati</taxon>
        <taxon>Pseudomonadota</taxon>
        <taxon>Alphaproteobacteria</taxon>
        <taxon>Rhodobacterales</taxon>
        <taxon>Roseobacteraceae</taxon>
        <taxon>Donghicola</taxon>
    </lineage>
</organism>
<feature type="transmembrane region" description="Helical" evidence="13">
    <location>
        <begin position="218"/>
        <end position="239"/>
    </location>
</feature>
<dbReference type="GO" id="GO:0022857">
    <property type="term" value="F:transmembrane transporter activity"/>
    <property type="evidence" value="ECO:0007669"/>
    <property type="project" value="InterPro"/>
</dbReference>
<keyword evidence="6" id="KW-0997">Cell inner membrane</keyword>
<gene>
    <name evidence="16" type="ORF">CLV74_11093</name>
</gene>